<evidence type="ECO:0008006" key="5">
    <source>
        <dbReference type="Google" id="ProtNLM"/>
    </source>
</evidence>
<dbReference type="Gene3D" id="1.10.10.10">
    <property type="entry name" value="Winged helix-like DNA-binding domain superfamily/Winged helix DNA-binding domain"/>
    <property type="match status" value="2"/>
</dbReference>
<keyword evidence="4" id="KW-1185">Reference proteome</keyword>
<evidence type="ECO:0000313" key="3">
    <source>
        <dbReference type="EMBL" id="GMI47953.1"/>
    </source>
</evidence>
<dbReference type="AlphaFoldDB" id="A0A9W7LFA6"/>
<dbReference type="InterPro" id="IPR016689">
    <property type="entry name" value="ESCRT-2_cplx_Snf8"/>
</dbReference>
<accession>A0A9W7LFA6</accession>
<dbReference type="GO" id="GO:0000814">
    <property type="term" value="C:ESCRT II complex"/>
    <property type="evidence" value="ECO:0007669"/>
    <property type="project" value="InterPro"/>
</dbReference>
<reference evidence="4" key="1">
    <citation type="journal article" date="2023" name="Commun. Biol.">
        <title>Genome analysis of Parmales, the sister group of diatoms, reveals the evolutionary specialization of diatoms from phago-mixotrophs to photoautotrophs.</title>
        <authorList>
            <person name="Ban H."/>
            <person name="Sato S."/>
            <person name="Yoshikawa S."/>
            <person name="Yamada K."/>
            <person name="Nakamura Y."/>
            <person name="Ichinomiya M."/>
            <person name="Sato N."/>
            <person name="Blanc-Mathieu R."/>
            <person name="Endo H."/>
            <person name="Kuwata A."/>
            <person name="Ogata H."/>
        </authorList>
    </citation>
    <scope>NUCLEOTIDE SEQUENCE [LARGE SCALE GENOMIC DNA]</scope>
</reference>
<dbReference type="Proteomes" id="UP001165065">
    <property type="component" value="Unassembled WGS sequence"/>
</dbReference>
<evidence type="ECO:0000256" key="1">
    <source>
        <dbReference type="ARBA" id="ARBA00009834"/>
    </source>
</evidence>
<dbReference type="PANTHER" id="PTHR12806">
    <property type="entry name" value="EAP30 SUBUNIT OF ELL COMPLEX"/>
    <property type="match status" value="1"/>
</dbReference>
<feature type="region of interest" description="Disordered" evidence="2">
    <location>
        <begin position="1"/>
        <end position="35"/>
    </location>
</feature>
<dbReference type="SUPFAM" id="SSF46785">
    <property type="entry name" value="Winged helix' DNA-binding domain"/>
    <property type="match status" value="2"/>
</dbReference>
<gene>
    <name evidence="3" type="ORF">TrCOL_g8886</name>
</gene>
<feature type="compositionally biased region" description="Basic residues" evidence="2">
    <location>
        <begin position="1"/>
        <end position="15"/>
    </location>
</feature>
<dbReference type="InterPro" id="IPR036390">
    <property type="entry name" value="WH_DNA-bd_sf"/>
</dbReference>
<comment type="similarity">
    <text evidence="1">Belongs to the SNF8 family.</text>
</comment>
<organism evidence="3 4">
    <name type="scientific">Triparma columacea</name>
    <dbReference type="NCBI Taxonomy" id="722753"/>
    <lineage>
        <taxon>Eukaryota</taxon>
        <taxon>Sar</taxon>
        <taxon>Stramenopiles</taxon>
        <taxon>Ochrophyta</taxon>
        <taxon>Bolidophyceae</taxon>
        <taxon>Parmales</taxon>
        <taxon>Triparmaceae</taxon>
        <taxon>Triparma</taxon>
    </lineage>
</organism>
<proteinExistence type="inferred from homology"/>
<dbReference type="GO" id="GO:0043328">
    <property type="term" value="P:protein transport to vacuole involved in ubiquitin-dependent protein catabolic process via the multivesicular body sorting pathway"/>
    <property type="evidence" value="ECO:0007669"/>
    <property type="project" value="TreeGrafter"/>
</dbReference>
<dbReference type="EMBL" id="BRYA01000366">
    <property type="protein sequence ID" value="GMI47953.1"/>
    <property type="molecule type" value="Genomic_DNA"/>
</dbReference>
<sequence length="261" mass="28628">MSHRRRGVGVGRKKPGAPSAAQGRSKSPTPNASATTAITASLNADAIEHARSVVDQLQRDLKAFAESHKEEISDDPAFRQKFLKMCGLLEIDPITSNQTFLGRTLGLGDYYYKLALKVQECCVARRGRDGGVIKVKDVVSILAKRNLKATPSDISIALSKISVLGGSYRVVSVENEDYIFSVPGVLDEDVPKVVSLAQKTTPPGVGCVTVDMLCRTLGWDEARAKRVLDKMVRDGMCWIEKIESEVAYWLWGVWWSDKGTT</sequence>
<dbReference type="OrthoDB" id="283883at2759"/>
<name>A0A9W7LFA6_9STRA</name>
<evidence type="ECO:0000313" key="4">
    <source>
        <dbReference type="Proteomes" id="UP001165065"/>
    </source>
</evidence>
<dbReference type="Pfam" id="PF04157">
    <property type="entry name" value="EAP30"/>
    <property type="match status" value="1"/>
</dbReference>
<dbReference type="Gene3D" id="6.10.140.180">
    <property type="match status" value="1"/>
</dbReference>
<comment type="caution">
    <text evidence="3">The sequence shown here is derived from an EMBL/GenBank/DDBJ whole genome shotgun (WGS) entry which is preliminary data.</text>
</comment>
<dbReference type="InterPro" id="IPR040608">
    <property type="entry name" value="Snf8/Vps36"/>
</dbReference>
<feature type="compositionally biased region" description="Polar residues" evidence="2">
    <location>
        <begin position="22"/>
        <end position="35"/>
    </location>
</feature>
<dbReference type="InterPro" id="IPR036388">
    <property type="entry name" value="WH-like_DNA-bd_sf"/>
</dbReference>
<dbReference type="PANTHER" id="PTHR12806:SF0">
    <property type="entry name" value="VACUOLAR-SORTING PROTEIN SNF8"/>
    <property type="match status" value="1"/>
</dbReference>
<evidence type="ECO:0000256" key="2">
    <source>
        <dbReference type="SAM" id="MobiDB-lite"/>
    </source>
</evidence>
<protein>
    <recommendedName>
        <fullName evidence="5">Vacuolar-sorting protein SNF8</fullName>
    </recommendedName>
</protein>